<dbReference type="Gene3D" id="3.30.70.1430">
    <property type="entry name" value="Multidrug efflux transporter AcrB pore domain"/>
    <property type="match status" value="2"/>
</dbReference>
<dbReference type="Pfam" id="PF00873">
    <property type="entry name" value="ACR_tran"/>
    <property type="match status" value="1"/>
</dbReference>
<gene>
    <name evidence="10" type="ORF">ENS06_08165</name>
</gene>
<comment type="similarity">
    <text evidence="2">Belongs to the resistance-nodulation-cell division (RND) (TC 2.A.6) family.</text>
</comment>
<dbReference type="FunFam" id="3.30.70.1430:FF:000001">
    <property type="entry name" value="Efflux pump membrane transporter"/>
    <property type="match status" value="1"/>
</dbReference>
<name>A0A832EJ98_9BACT</name>
<dbReference type="SUPFAM" id="SSF82693">
    <property type="entry name" value="Multidrug efflux transporter AcrB pore domain, PN1, PN2, PC1 and PC2 subdomains"/>
    <property type="match status" value="4"/>
</dbReference>
<feature type="transmembrane region" description="Helical" evidence="9">
    <location>
        <begin position="342"/>
        <end position="361"/>
    </location>
</feature>
<dbReference type="PRINTS" id="PR00702">
    <property type="entry name" value="ACRIFLAVINRP"/>
</dbReference>
<evidence type="ECO:0000256" key="9">
    <source>
        <dbReference type="SAM" id="Phobius"/>
    </source>
</evidence>
<feature type="transmembrane region" description="Helical" evidence="9">
    <location>
        <begin position="395"/>
        <end position="419"/>
    </location>
</feature>
<dbReference type="InterPro" id="IPR001036">
    <property type="entry name" value="Acrflvin-R"/>
</dbReference>
<feature type="transmembrane region" description="Helical" evidence="9">
    <location>
        <begin position="368"/>
        <end position="389"/>
    </location>
</feature>
<evidence type="ECO:0000256" key="1">
    <source>
        <dbReference type="ARBA" id="ARBA00004429"/>
    </source>
</evidence>
<dbReference type="FunFam" id="1.20.1640.10:FF:000001">
    <property type="entry name" value="Efflux pump membrane transporter"/>
    <property type="match status" value="1"/>
</dbReference>
<dbReference type="SUPFAM" id="SSF82866">
    <property type="entry name" value="Multidrug efflux transporter AcrB transmembrane domain"/>
    <property type="match status" value="2"/>
</dbReference>
<feature type="transmembrane region" description="Helical" evidence="9">
    <location>
        <begin position="440"/>
        <end position="460"/>
    </location>
</feature>
<keyword evidence="6 9" id="KW-0812">Transmembrane</keyword>
<dbReference type="SUPFAM" id="SSF82714">
    <property type="entry name" value="Multidrug efflux transporter AcrB TolC docking domain, DN and DC subdomains"/>
    <property type="match status" value="2"/>
</dbReference>
<feature type="transmembrane region" description="Helical" evidence="9">
    <location>
        <begin position="531"/>
        <end position="553"/>
    </location>
</feature>
<dbReference type="GO" id="GO:0015562">
    <property type="term" value="F:efflux transmembrane transporter activity"/>
    <property type="evidence" value="ECO:0007669"/>
    <property type="project" value="InterPro"/>
</dbReference>
<feature type="transmembrane region" description="Helical" evidence="9">
    <location>
        <begin position="472"/>
        <end position="499"/>
    </location>
</feature>
<feature type="transmembrane region" description="Helical" evidence="9">
    <location>
        <begin position="970"/>
        <end position="990"/>
    </location>
</feature>
<proteinExistence type="inferred from homology"/>
<sequence>MFSRIFIERPRLAAVVSIVITIGGLIALFNIPVAQYPQITPPEIFVTATYPGAGAQVIAQTVAALIEKEVNGVEDMLYMSSTCSDDGTYQLAVTFAVGTNPDIDQVNLQNRVQLATPKLPSEVVAQGITVRRRSSDIMAAVSFYSPKGTQNMLALSNYMSNYVKDALVRLPGVSDVFIFGEKEYSIRIWMDPDRMTALGLTADDVIAAVRRQNIQAAVGSIGREPMGPEQQVQFTIQAKGRLEDPAAFKNIVIRGNDQGGLVRLGDIARVELAAKDYSTESMLNGKPAATLAVYRATGANALETMQAVREELKRLARSMPEDMAYEIILDTTRYVSAAIHEIEWTLVLTFLLVLLVNYVFLQDWRATLVPTATIPVSLIGTFAVLLALGYNANTISLFALIMAIGLVVDDAIVVVENVFRLMAEENLPPKEAAIKSMEQVTGPVVATTLVLLAIFVPVGFMPGITGQLYKQFAVTICTSVLISTLCALTLSPAMCATLLRPHRPARRGPFAWFNRFLNRARRGYVTGSGLLIRKLVLGVLFFVVVIVGSGVLFTKSPTSFLPDEDQGYFFFNTQLPEGASLGRTYEVMKRITAEIRSINGVKDVIGVSGFSLLSGRAANVGFGIAILKPWDERPGASLHVSSIVGQAQGRLAAISEANSFAFTPPAIIGLGTTGGFDFRLLAKEGQSPQELFGVAMSLMMAANQDPVLSRVFTTYTANTPQIFFNVDRTRAEYMKIPVSRVFSTLQAHLGSAYVNDFNLRDRTYQVKVQAEAPFRDDLSDIQRLYVRSDTGDLVPLTSLATLSTVLGPPLIKRYNQFPSADFSGQAALGFSSGQAMDAMERLAAKVLPPGYGFEWSSVSFQEKQASGQVIWLFFLAVLFGYLFLVGQYESWNIPLAIICYIPVAALGALAGLSLVGMSLSIYAQIGLVLLVGLAAKNAILIVEFARDSRAHGLSISEAALAGAGIRFRPVLMTAFTFILGVAPMVMATGAGAGSRRAIGTTVFSGMLVCTVFGIFLIPFLFFVFQTAREKGRAWREKRRFGKENR</sequence>
<reference evidence="10" key="1">
    <citation type="journal article" date="2020" name="mSystems">
        <title>Genome- and Community-Level Interaction Insights into Carbon Utilization and Element Cycling Functions of Hydrothermarchaeota in Hydrothermal Sediment.</title>
        <authorList>
            <person name="Zhou Z."/>
            <person name="Liu Y."/>
            <person name="Xu W."/>
            <person name="Pan J."/>
            <person name="Luo Z.H."/>
            <person name="Li M."/>
        </authorList>
    </citation>
    <scope>NUCLEOTIDE SEQUENCE [LARGE SCALE GENOMIC DNA]</scope>
    <source>
        <strain evidence="10">SpSt-456</strain>
    </source>
</reference>
<evidence type="ECO:0000313" key="10">
    <source>
        <dbReference type="EMBL" id="HFK97284.1"/>
    </source>
</evidence>
<evidence type="ECO:0000256" key="3">
    <source>
        <dbReference type="ARBA" id="ARBA00022448"/>
    </source>
</evidence>
<evidence type="ECO:0000256" key="4">
    <source>
        <dbReference type="ARBA" id="ARBA00022475"/>
    </source>
</evidence>
<dbReference type="EMBL" id="DSTK01000023">
    <property type="protein sequence ID" value="HFK97284.1"/>
    <property type="molecule type" value="Genomic_DNA"/>
</dbReference>
<dbReference type="InterPro" id="IPR004764">
    <property type="entry name" value="MdtF-like"/>
</dbReference>
<feature type="transmembrane region" description="Helical" evidence="9">
    <location>
        <begin position="921"/>
        <end position="942"/>
    </location>
</feature>
<comment type="caution">
    <text evidence="10">The sequence shown here is derived from an EMBL/GenBank/DDBJ whole genome shotgun (WGS) entry which is preliminary data.</text>
</comment>
<dbReference type="Gene3D" id="3.30.70.1440">
    <property type="entry name" value="Multidrug efflux transporter AcrB pore domain"/>
    <property type="match status" value="1"/>
</dbReference>
<evidence type="ECO:0000256" key="7">
    <source>
        <dbReference type="ARBA" id="ARBA00022989"/>
    </source>
</evidence>
<dbReference type="NCBIfam" id="NF000282">
    <property type="entry name" value="RND_permease_1"/>
    <property type="match status" value="1"/>
</dbReference>
<feature type="transmembrane region" description="Helical" evidence="9">
    <location>
        <begin position="893"/>
        <end position="915"/>
    </location>
</feature>
<keyword evidence="8 9" id="KW-0472">Membrane</keyword>
<dbReference type="Gene3D" id="1.20.1640.10">
    <property type="entry name" value="Multidrug efflux transporter AcrB transmembrane domain"/>
    <property type="match status" value="2"/>
</dbReference>
<feature type="transmembrane region" description="Helical" evidence="9">
    <location>
        <begin position="1002"/>
        <end position="1024"/>
    </location>
</feature>
<evidence type="ECO:0000256" key="2">
    <source>
        <dbReference type="ARBA" id="ARBA00010942"/>
    </source>
</evidence>
<dbReference type="GO" id="GO:0005886">
    <property type="term" value="C:plasma membrane"/>
    <property type="evidence" value="ECO:0007669"/>
    <property type="project" value="UniProtKB-SubCell"/>
</dbReference>
<keyword evidence="7 9" id="KW-1133">Transmembrane helix</keyword>
<evidence type="ECO:0000256" key="5">
    <source>
        <dbReference type="ARBA" id="ARBA00022519"/>
    </source>
</evidence>
<comment type="subcellular location">
    <subcellularLocation>
        <location evidence="1">Cell inner membrane</location>
        <topology evidence="1">Multi-pass membrane protein</topology>
    </subcellularLocation>
</comment>
<feature type="transmembrane region" description="Helical" evidence="9">
    <location>
        <begin position="12"/>
        <end position="31"/>
    </location>
</feature>
<dbReference type="GO" id="GO:0009636">
    <property type="term" value="P:response to toxic substance"/>
    <property type="evidence" value="ECO:0007669"/>
    <property type="project" value="UniProtKB-ARBA"/>
</dbReference>
<dbReference type="PANTHER" id="PTHR32063:SF76">
    <property type="entry name" value="EFFLUX PUMP MEMBRANE TRANSPORTER"/>
    <property type="match status" value="1"/>
</dbReference>
<dbReference type="InterPro" id="IPR027463">
    <property type="entry name" value="AcrB_DN_DC_subdom"/>
</dbReference>
<dbReference type="NCBIfam" id="TIGR00915">
    <property type="entry name" value="2A0602"/>
    <property type="match status" value="1"/>
</dbReference>
<dbReference type="GO" id="GO:0042910">
    <property type="term" value="F:xenobiotic transmembrane transporter activity"/>
    <property type="evidence" value="ECO:0007669"/>
    <property type="project" value="TreeGrafter"/>
</dbReference>
<feature type="transmembrane region" description="Helical" evidence="9">
    <location>
        <begin position="869"/>
        <end position="886"/>
    </location>
</feature>
<evidence type="ECO:0000256" key="6">
    <source>
        <dbReference type="ARBA" id="ARBA00022692"/>
    </source>
</evidence>
<keyword evidence="3" id="KW-0813">Transport</keyword>
<accession>A0A832EJ98</accession>
<keyword evidence="4" id="KW-1003">Cell membrane</keyword>
<dbReference type="Gene3D" id="3.30.2090.10">
    <property type="entry name" value="Multidrug efflux transporter AcrB TolC docking domain, DN and DC subdomains"/>
    <property type="match status" value="2"/>
</dbReference>
<protein>
    <submittedName>
        <fullName evidence="10">Multidrug efflux RND transporter permease subunit</fullName>
    </submittedName>
</protein>
<organism evidence="10">
    <name type="scientific">Desulfacinum infernum</name>
    <dbReference type="NCBI Taxonomy" id="35837"/>
    <lineage>
        <taxon>Bacteria</taxon>
        <taxon>Pseudomonadati</taxon>
        <taxon>Thermodesulfobacteriota</taxon>
        <taxon>Syntrophobacteria</taxon>
        <taxon>Syntrophobacterales</taxon>
        <taxon>Syntrophobacteraceae</taxon>
        <taxon>Desulfacinum</taxon>
    </lineage>
</organism>
<evidence type="ECO:0000256" key="8">
    <source>
        <dbReference type="ARBA" id="ARBA00023136"/>
    </source>
</evidence>
<keyword evidence="5" id="KW-0997">Cell inner membrane</keyword>
<dbReference type="AlphaFoldDB" id="A0A832EJ98"/>
<dbReference type="Gene3D" id="3.30.70.1320">
    <property type="entry name" value="Multidrug efflux transporter AcrB pore domain like"/>
    <property type="match status" value="1"/>
</dbReference>
<dbReference type="PANTHER" id="PTHR32063">
    <property type="match status" value="1"/>
</dbReference>